<dbReference type="InterPro" id="IPR036938">
    <property type="entry name" value="PAP2/HPO_sf"/>
</dbReference>
<feature type="domain" description="Phosphatidic acid phosphatase type 2/haloperoxidase" evidence="8">
    <location>
        <begin position="60"/>
        <end position="171"/>
    </location>
</feature>
<evidence type="ECO:0000256" key="6">
    <source>
        <dbReference type="ARBA" id="ARBA00023136"/>
    </source>
</evidence>
<dbReference type="InterPro" id="IPR000326">
    <property type="entry name" value="PAP2/HPO"/>
</dbReference>
<organism evidence="9 10">
    <name type="scientific">Candidatus Gottesmanbacteria bacterium RBG_16_37_8</name>
    <dbReference type="NCBI Taxonomy" id="1798371"/>
    <lineage>
        <taxon>Bacteria</taxon>
        <taxon>Candidatus Gottesmaniibacteriota</taxon>
    </lineage>
</organism>
<dbReference type="Gene3D" id="1.20.144.10">
    <property type="entry name" value="Phosphatidic acid phosphatase type 2/haloperoxidase"/>
    <property type="match status" value="1"/>
</dbReference>
<evidence type="ECO:0000313" key="10">
    <source>
        <dbReference type="Proteomes" id="UP000176665"/>
    </source>
</evidence>
<dbReference type="PANTHER" id="PTHR14969:SF62">
    <property type="entry name" value="DECAPRENYLPHOSPHORYL-5-PHOSPHORIBOSE PHOSPHATASE RV3807C-RELATED"/>
    <property type="match status" value="1"/>
</dbReference>
<feature type="transmembrane region" description="Helical" evidence="7">
    <location>
        <begin position="154"/>
        <end position="175"/>
    </location>
</feature>
<keyword evidence="4" id="KW-0378">Hydrolase</keyword>
<keyword evidence="6 7" id="KW-0472">Membrane</keyword>
<dbReference type="SUPFAM" id="SSF48317">
    <property type="entry name" value="Acid phosphatase/Vanadium-dependent haloperoxidase"/>
    <property type="match status" value="1"/>
</dbReference>
<proteinExistence type="predicted"/>
<evidence type="ECO:0000256" key="3">
    <source>
        <dbReference type="ARBA" id="ARBA00022692"/>
    </source>
</evidence>
<dbReference type="AlphaFoldDB" id="A0A1F5YRY2"/>
<keyword evidence="5 7" id="KW-1133">Transmembrane helix</keyword>
<evidence type="ECO:0000256" key="1">
    <source>
        <dbReference type="ARBA" id="ARBA00004651"/>
    </source>
</evidence>
<dbReference type="GO" id="GO:0016787">
    <property type="term" value="F:hydrolase activity"/>
    <property type="evidence" value="ECO:0007669"/>
    <property type="project" value="UniProtKB-KW"/>
</dbReference>
<comment type="caution">
    <text evidence="9">The sequence shown here is derived from an EMBL/GenBank/DDBJ whole genome shotgun (WGS) entry which is preliminary data.</text>
</comment>
<accession>A0A1F5YRY2</accession>
<dbReference type="EMBL" id="MFJA01000045">
    <property type="protein sequence ID" value="OGG02939.1"/>
    <property type="molecule type" value="Genomic_DNA"/>
</dbReference>
<feature type="transmembrane region" description="Helical" evidence="7">
    <location>
        <begin position="28"/>
        <end position="52"/>
    </location>
</feature>
<dbReference type="GO" id="GO:0005886">
    <property type="term" value="C:plasma membrane"/>
    <property type="evidence" value="ECO:0007669"/>
    <property type="project" value="UniProtKB-SubCell"/>
</dbReference>
<reference evidence="9 10" key="1">
    <citation type="journal article" date="2016" name="Nat. Commun.">
        <title>Thousands of microbial genomes shed light on interconnected biogeochemical processes in an aquifer system.</title>
        <authorList>
            <person name="Anantharaman K."/>
            <person name="Brown C.T."/>
            <person name="Hug L.A."/>
            <person name="Sharon I."/>
            <person name="Castelle C.J."/>
            <person name="Probst A.J."/>
            <person name="Thomas B.C."/>
            <person name="Singh A."/>
            <person name="Wilkins M.J."/>
            <person name="Karaoz U."/>
            <person name="Brodie E.L."/>
            <person name="Williams K.H."/>
            <person name="Hubbard S.S."/>
            <person name="Banfield J.F."/>
        </authorList>
    </citation>
    <scope>NUCLEOTIDE SEQUENCE [LARGE SCALE GENOMIC DNA]</scope>
</reference>
<keyword evidence="3 7" id="KW-0812">Transmembrane</keyword>
<feature type="transmembrane region" description="Helical" evidence="7">
    <location>
        <begin position="130"/>
        <end position="148"/>
    </location>
</feature>
<feature type="transmembrane region" description="Helical" evidence="7">
    <location>
        <begin position="64"/>
        <end position="84"/>
    </location>
</feature>
<feature type="transmembrane region" description="Helical" evidence="7">
    <location>
        <begin position="104"/>
        <end position="123"/>
    </location>
</feature>
<dbReference type="Pfam" id="PF01569">
    <property type="entry name" value="PAP2"/>
    <property type="match status" value="1"/>
</dbReference>
<name>A0A1F5YRY2_9BACT</name>
<evidence type="ECO:0000256" key="5">
    <source>
        <dbReference type="ARBA" id="ARBA00022989"/>
    </source>
</evidence>
<sequence length="187" mass="21227">MLDIIFSADRQILLIINHLPHNFFTDSFFLFFSFAGYYGVIWFVITVLLFLFDGLDNRREVTALFITVLSEIFLVEIFLKNLFLRIRPETAIGDNLVKLLGPTASYSFPSGHATIAFAAAYILSRQRPKLTIFLFFLAVIVAVSRIYLGKHYPSDVIAGAVLGMLIGIMSSHLVWKSFPEKKVNLKK</sequence>
<evidence type="ECO:0000313" key="9">
    <source>
        <dbReference type="EMBL" id="OGG02939.1"/>
    </source>
</evidence>
<dbReference type="STRING" id="1798371.A2W14_02020"/>
<dbReference type="PANTHER" id="PTHR14969">
    <property type="entry name" value="SPHINGOSINE-1-PHOSPHATE PHOSPHOHYDROLASE"/>
    <property type="match status" value="1"/>
</dbReference>
<dbReference type="SMART" id="SM00014">
    <property type="entry name" value="acidPPc"/>
    <property type="match status" value="1"/>
</dbReference>
<protein>
    <recommendedName>
        <fullName evidence="8">Phosphatidic acid phosphatase type 2/haloperoxidase domain-containing protein</fullName>
    </recommendedName>
</protein>
<dbReference type="Proteomes" id="UP000176665">
    <property type="component" value="Unassembled WGS sequence"/>
</dbReference>
<evidence type="ECO:0000256" key="4">
    <source>
        <dbReference type="ARBA" id="ARBA00022801"/>
    </source>
</evidence>
<evidence type="ECO:0000259" key="8">
    <source>
        <dbReference type="SMART" id="SM00014"/>
    </source>
</evidence>
<comment type="subcellular location">
    <subcellularLocation>
        <location evidence="1">Cell membrane</location>
        <topology evidence="1">Multi-pass membrane protein</topology>
    </subcellularLocation>
</comment>
<evidence type="ECO:0000256" key="2">
    <source>
        <dbReference type="ARBA" id="ARBA00022475"/>
    </source>
</evidence>
<keyword evidence="2" id="KW-1003">Cell membrane</keyword>
<gene>
    <name evidence="9" type="ORF">A2W14_02020</name>
</gene>
<evidence type="ECO:0000256" key="7">
    <source>
        <dbReference type="SAM" id="Phobius"/>
    </source>
</evidence>